<evidence type="ECO:0000313" key="6">
    <source>
        <dbReference type="EMBL" id="MBA4536586.1"/>
    </source>
</evidence>
<keyword evidence="4" id="KW-0804">Transcription</keyword>
<evidence type="ECO:0000259" key="5">
    <source>
        <dbReference type="PROSITE" id="PS50931"/>
    </source>
</evidence>
<dbReference type="PRINTS" id="PR00039">
    <property type="entry name" value="HTHLYSR"/>
</dbReference>
<comment type="similarity">
    <text evidence="1">Belongs to the LysR transcriptional regulatory family.</text>
</comment>
<reference evidence="6 9" key="2">
    <citation type="submission" date="2020-07" db="EMBL/GenBank/DDBJ databases">
        <authorList>
            <person name="Feng H."/>
        </authorList>
    </citation>
    <scope>NUCLEOTIDE SEQUENCE [LARGE SCALE GENOMIC DNA]</scope>
    <source>
        <strain evidence="6">S-12</strain>
        <strain evidence="9">s-12</strain>
    </source>
</reference>
<accession>A0A6B3VYV8</accession>
<dbReference type="Pfam" id="PF00126">
    <property type="entry name" value="HTH_1"/>
    <property type="match status" value="1"/>
</dbReference>
<dbReference type="PROSITE" id="PS50931">
    <property type="entry name" value="HTH_LYSR"/>
    <property type="match status" value="1"/>
</dbReference>
<dbReference type="PANTHER" id="PTHR30126:SF91">
    <property type="entry name" value="LYSR FAMILY TRANSCRIPTIONAL REGULATOR"/>
    <property type="match status" value="1"/>
</dbReference>
<dbReference type="GO" id="GO:0003700">
    <property type="term" value="F:DNA-binding transcription factor activity"/>
    <property type="evidence" value="ECO:0007669"/>
    <property type="project" value="InterPro"/>
</dbReference>
<evidence type="ECO:0000256" key="4">
    <source>
        <dbReference type="ARBA" id="ARBA00023163"/>
    </source>
</evidence>
<comment type="caution">
    <text evidence="7">The sequence shown here is derived from an EMBL/GenBank/DDBJ whole genome shotgun (WGS) entry which is preliminary data.</text>
</comment>
<keyword evidence="8" id="KW-1185">Reference proteome</keyword>
<dbReference type="InterPro" id="IPR036390">
    <property type="entry name" value="WH_DNA-bd_sf"/>
</dbReference>
<dbReference type="RefSeq" id="WP_163240866.1">
    <property type="nucleotide sequence ID" value="NZ_CP082780.1"/>
</dbReference>
<keyword evidence="2" id="KW-0805">Transcription regulation</keyword>
<dbReference type="Gene3D" id="1.10.10.10">
    <property type="entry name" value="Winged helix-like DNA-binding domain superfamily/Winged helix DNA-binding domain"/>
    <property type="match status" value="1"/>
</dbReference>
<dbReference type="GO" id="GO:0000976">
    <property type="term" value="F:transcription cis-regulatory region binding"/>
    <property type="evidence" value="ECO:0007669"/>
    <property type="project" value="TreeGrafter"/>
</dbReference>
<keyword evidence="3" id="KW-0238">DNA-binding</keyword>
<reference evidence="7 8" key="1">
    <citation type="submission" date="2020-02" db="EMBL/GenBank/DDBJ databases">
        <title>Bacillus aquiflavi sp. nov., isolated from yellow water of strong flavor Chinese baijiu in Yibin region of China.</title>
        <authorList>
            <person name="Xie J."/>
        </authorList>
    </citation>
    <scope>NUCLEOTIDE SEQUENCE [LARGE SCALE GENOMIC DNA]</scope>
    <source>
        <strain evidence="7 8">3H-10</strain>
    </source>
</reference>
<evidence type="ECO:0000313" key="8">
    <source>
        <dbReference type="Proteomes" id="UP000472971"/>
    </source>
</evidence>
<evidence type="ECO:0000313" key="9">
    <source>
        <dbReference type="Proteomes" id="UP000570010"/>
    </source>
</evidence>
<dbReference type="PANTHER" id="PTHR30126">
    <property type="entry name" value="HTH-TYPE TRANSCRIPTIONAL REGULATOR"/>
    <property type="match status" value="1"/>
</dbReference>
<protein>
    <submittedName>
        <fullName evidence="7">LysR family transcriptional regulator</fullName>
    </submittedName>
</protein>
<dbReference type="Proteomes" id="UP000570010">
    <property type="component" value="Unassembled WGS sequence"/>
</dbReference>
<evidence type="ECO:0000256" key="2">
    <source>
        <dbReference type="ARBA" id="ARBA00023015"/>
    </source>
</evidence>
<evidence type="ECO:0000313" key="7">
    <source>
        <dbReference type="EMBL" id="NEY80953.1"/>
    </source>
</evidence>
<organism evidence="7 8">
    <name type="scientific">Bacillus aquiflavi</name>
    <dbReference type="NCBI Taxonomy" id="2672567"/>
    <lineage>
        <taxon>Bacteria</taxon>
        <taxon>Bacillati</taxon>
        <taxon>Bacillota</taxon>
        <taxon>Bacilli</taxon>
        <taxon>Bacillales</taxon>
        <taxon>Bacillaceae</taxon>
        <taxon>Bacillus</taxon>
    </lineage>
</organism>
<dbReference type="FunFam" id="1.10.10.10:FF:000001">
    <property type="entry name" value="LysR family transcriptional regulator"/>
    <property type="match status" value="1"/>
</dbReference>
<dbReference type="SUPFAM" id="SSF46785">
    <property type="entry name" value="Winged helix' DNA-binding domain"/>
    <property type="match status" value="1"/>
</dbReference>
<name>A0A6B3VYV8_9BACI</name>
<feature type="domain" description="HTH lysR-type" evidence="5">
    <location>
        <begin position="1"/>
        <end position="57"/>
    </location>
</feature>
<dbReference type="InterPro" id="IPR000847">
    <property type="entry name" value="LysR_HTH_N"/>
</dbReference>
<dbReference type="Proteomes" id="UP000472971">
    <property type="component" value="Unassembled WGS sequence"/>
</dbReference>
<evidence type="ECO:0000256" key="3">
    <source>
        <dbReference type="ARBA" id="ARBA00023125"/>
    </source>
</evidence>
<dbReference type="InterPro" id="IPR036388">
    <property type="entry name" value="WH-like_DNA-bd_sf"/>
</dbReference>
<proteinExistence type="inferred from homology"/>
<dbReference type="EMBL" id="JAAIWN010000008">
    <property type="protein sequence ID" value="NEY80953.1"/>
    <property type="molecule type" value="Genomic_DNA"/>
</dbReference>
<gene>
    <name evidence="7" type="ORF">G4D64_05290</name>
    <name evidence="6" type="ORF">H1Z61_05330</name>
</gene>
<dbReference type="EMBL" id="JACEIO010000008">
    <property type="protein sequence ID" value="MBA4536586.1"/>
    <property type="molecule type" value="Genomic_DNA"/>
</dbReference>
<sequence>MDVKAIKSFLTIIKCRSFQRAAEKLNYAQSTITTHIKNLEVDLGITLIERGRELKLTEAGMLLHEKGDFLLKELDSL</sequence>
<dbReference type="AlphaFoldDB" id="A0A6B3VYV8"/>
<evidence type="ECO:0000256" key="1">
    <source>
        <dbReference type="ARBA" id="ARBA00009437"/>
    </source>
</evidence>